<name>A0A3P7JM69_STRVU</name>
<dbReference type="AlphaFoldDB" id="A0A3P7JM69"/>
<gene>
    <name evidence="1" type="ORF">SVUK_LOCUS12265</name>
</gene>
<protein>
    <submittedName>
        <fullName evidence="1">Uncharacterized protein</fullName>
    </submittedName>
</protein>
<evidence type="ECO:0000313" key="2">
    <source>
        <dbReference type="Proteomes" id="UP000270094"/>
    </source>
</evidence>
<keyword evidence="2" id="KW-1185">Reference proteome</keyword>
<evidence type="ECO:0000313" key="1">
    <source>
        <dbReference type="EMBL" id="VDM77267.1"/>
    </source>
</evidence>
<dbReference type="EMBL" id="UYYB01098792">
    <property type="protein sequence ID" value="VDM77267.1"/>
    <property type="molecule type" value="Genomic_DNA"/>
</dbReference>
<accession>A0A3P7JM69</accession>
<dbReference type="Proteomes" id="UP000270094">
    <property type="component" value="Unassembled WGS sequence"/>
</dbReference>
<reference evidence="1 2" key="1">
    <citation type="submission" date="2018-11" db="EMBL/GenBank/DDBJ databases">
        <authorList>
            <consortium name="Pathogen Informatics"/>
        </authorList>
    </citation>
    <scope>NUCLEOTIDE SEQUENCE [LARGE SCALE GENOMIC DNA]</scope>
</reference>
<sequence>MNDGIGMIIDDKQREFNQAAKDMQTRFFTAEELQMPTSRRPFGKMKRFREAFMKRCNIRVFQQDDVWRKVCASIDSAIYRQYPNPR</sequence>
<organism evidence="1 2">
    <name type="scientific">Strongylus vulgaris</name>
    <name type="common">Blood worm</name>
    <dbReference type="NCBI Taxonomy" id="40348"/>
    <lineage>
        <taxon>Eukaryota</taxon>
        <taxon>Metazoa</taxon>
        <taxon>Ecdysozoa</taxon>
        <taxon>Nematoda</taxon>
        <taxon>Chromadorea</taxon>
        <taxon>Rhabditida</taxon>
        <taxon>Rhabditina</taxon>
        <taxon>Rhabditomorpha</taxon>
        <taxon>Strongyloidea</taxon>
        <taxon>Strongylidae</taxon>
        <taxon>Strongylus</taxon>
    </lineage>
</organism>
<proteinExistence type="predicted"/>